<dbReference type="EMBL" id="CP021112">
    <property type="protein sequence ID" value="ARQ01886.1"/>
    <property type="molecule type" value="Genomic_DNA"/>
</dbReference>
<feature type="region of interest" description="Disordered" evidence="1">
    <location>
        <begin position="81"/>
        <end position="109"/>
    </location>
</feature>
<gene>
    <name evidence="2" type="ORF">CAK95_24400</name>
</gene>
<dbReference type="OrthoDB" id="7585428at2"/>
<protein>
    <recommendedName>
        <fullName evidence="4">HK97 gp10 family phage protein</fullName>
    </recommendedName>
</protein>
<evidence type="ECO:0000313" key="2">
    <source>
        <dbReference type="EMBL" id="ARQ01886.1"/>
    </source>
</evidence>
<keyword evidence="3" id="KW-1185">Reference proteome</keyword>
<dbReference type="STRING" id="1235591.CAK95_24400"/>
<evidence type="ECO:0000313" key="3">
    <source>
        <dbReference type="Proteomes" id="UP000194137"/>
    </source>
</evidence>
<name>A0A1W6ZX49_9HYPH</name>
<dbReference type="Proteomes" id="UP000194137">
    <property type="component" value="Chromosome"/>
</dbReference>
<dbReference type="KEGG" id="psin:CAK95_24400"/>
<evidence type="ECO:0008006" key="4">
    <source>
        <dbReference type="Google" id="ProtNLM"/>
    </source>
</evidence>
<sequence>MLGLEGLKDLDRALSELSKATARNVLLRTLKEEGRPIADAGEANAPKLTGELAQSYAVGTKLTRRQKKASKKESMVEVYIGPTPHPKSVQTEFGNAHQAPEPHLRPAWDSNVGRVFDGIKKALAEQIEKARARLARKAAREAAKLKQG</sequence>
<reference evidence="2 3" key="1">
    <citation type="submission" date="2017-05" db="EMBL/GenBank/DDBJ databases">
        <title>Full genome sequence of Pseudorhodoplanes sinuspersici.</title>
        <authorList>
            <person name="Dastgheib S.M.M."/>
            <person name="Shavandi M."/>
            <person name="Tirandaz H."/>
        </authorList>
    </citation>
    <scope>NUCLEOTIDE SEQUENCE [LARGE SCALE GENOMIC DNA]</scope>
    <source>
        <strain evidence="2 3">RIPI110</strain>
    </source>
</reference>
<organism evidence="2 3">
    <name type="scientific">Pseudorhodoplanes sinuspersici</name>
    <dbReference type="NCBI Taxonomy" id="1235591"/>
    <lineage>
        <taxon>Bacteria</taxon>
        <taxon>Pseudomonadati</taxon>
        <taxon>Pseudomonadota</taxon>
        <taxon>Alphaproteobacteria</taxon>
        <taxon>Hyphomicrobiales</taxon>
        <taxon>Pseudorhodoplanes</taxon>
    </lineage>
</organism>
<accession>A0A1W6ZX49</accession>
<proteinExistence type="predicted"/>
<dbReference type="AlphaFoldDB" id="A0A1W6ZX49"/>
<evidence type="ECO:0000256" key="1">
    <source>
        <dbReference type="SAM" id="MobiDB-lite"/>
    </source>
</evidence>